<evidence type="ECO:0000313" key="2">
    <source>
        <dbReference type="EMBL" id="CAH1104475.1"/>
    </source>
</evidence>
<dbReference type="EMBL" id="OV651829">
    <property type="protein sequence ID" value="CAH1104475.1"/>
    <property type="molecule type" value="Genomic_DNA"/>
</dbReference>
<feature type="coiled-coil region" evidence="1">
    <location>
        <begin position="4"/>
        <end position="84"/>
    </location>
</feature>
<feature type="coiled-coil region" evidence="1">
    <location>
        <begin position="404"/>
        <end position="526"/>
    </location>
</feature>
<dbReference type="Proteomes" id="UP001153636">
    <property type="component" value="Chromosome 17"/>
</dbReference>
<feature type="coiled-coil region" evidence="1">
    <location>
        <begin position="917"/>
        <end position="1077"/>
    </location>
</feature>
<dbReference type="OrthoDB" id="6350415at2759"/>
<sequence>MCQTNQLTEENNKLLKELQRVREMNENLLSTIDGLKRLHVARKSECKCEANKLSEENKKLLKELQRVREMNENLLSTIDGLRTQLHVASKVTSEEVIKLNKTVDVLQKALERGKLLHEEEEQNKSAEISKQHRNIQELEKCVCTLQNQLQIKHGDISTLSNRIKELERYGNDVEQESSKASKDVDVLKSRIKELENYTLELQSKGKLCKICKQNVRVSFTDCSEVQTDGREPTHEQLELLLNRDELIKYQSSTLEKMQQELQNVCEREKELLAEKQTYCKENCSLQNKLLILERKLNEAERTAQEISNKEEIIKKQKEALNLLQRETECLRTAEAEMRTKNQECCACIQQLKNKVNELEISVENAEKRGNNLQTAVDLYMNTINVLEATEEKYKLEIDNQRTTIINLQDVLVATKQELNEYKQKYDDSEEDQRTLIIQFVQLVTASEMEKELLKDQVHELSEKYEKLQDLNFNIEIEHCNSLQDVEGLDIQLFKYQTVLKTTEEELQICKSNIKKLQKQKRNFEKVVGYFKEEMATMSQQLQNLQDLLNMSHESSQKEANKLMESLVNLQQLNQKLSLQLAAAEQKVILENQMNQLNQTKISELERMIAEKDVDLHKHTSTIETIKKSLQSSLQQNKELQQTISSLNQTIMEFQEIVRKYEEDNNKSKENTTLCKTQIGVCKDKLLELNVILERKTTELCTLECAYNQQHKSLKSCQIELNKFKEKQKTKQQYLKRVIEQLKIQLSAAQDAHKKVVERHNAVEKELDAIKCKDSAKDDEVDKYKKFVGELKVTLVELNDSLINQECRCQDEDSPDQSTNNSFEDASSCSCEMGYYLGIIESVKKATIQLMTNLSDSQKQNVKLEKENKHKQSQIEEMAKAQLERDKKYNELKQKLMDILKHSQAEEQHYIELTKTLHKEINLLKNDLEHKIKQFKEAERNAEEVASSISMELAAANEEVELLKEQLNNLVRQQRVVNSQNDQLQNQNEFLESKVATLEETGGSLRTQLEQYLVDIQKFQRDNETLQQKNHDLLCELRSLHASFEAVTSQKRYKEDTIKDLENKLNEAKISRDEICFESKNAINYFRQWLQEQNRINKYIVSKEKNYCKTIDMMRHQIEDKQSIPCERMYAKPKNMSHLTCQGPCSLGSQGNDNESIYSISPVHSPCPPCPNRRQVDDCDWFADTYKNDSDSDEEVEEDWVSKVECLADQVKKTHKMWKHKMEKSDYTVTKDSKK</sequence>
<feature type="coiled-coil region" evidence="1">
    <location>
        <begin position="552"/>
        <end position="586"/>
    </location>
</feature>
<feature type="coiled-coil region" evidence="1">
    <location>
        <begin position="853"/>
        <end position="883"/>
    </location>
</feature>
<evidence type="ECO:0000256" key="1">
    <source>
        <dbReference type="SAM" id="Coils"/>
    </source>
</evidence>
<feature type="coiled-coil region" evidence="1">
    <location>
        <begin position="254"/>
        <end position="375"/>
    </location>
</feature>
<feature type="coiled-coil region" evidence="1">
    <location>
        <begin position="622"/>
        <end position="670"/>
    </location>
</feature>
<evidence type="ECO:0000313" key="3">
    <source>
        <dbReference type="Proteomes" id="UP001153636"/>
    </source>
</evidence>
<accession>A0A9P0CR81</accession>
<keyword evidence="1" id="KW-0175">Coiled coil</keyword>
<name>A0A9P0CR81_9CUCU</name>
<reference evidence="2" key="1">
    <citation type="submission" date="2022-01" db="EMBL/GenBank/DDBJ databases">
        <authorList>
            <person name="King R."/>
        </authorList>
    </citation>
    <scope>NUCLEOTIDE SEQUENCE</scope>
</reference>
<protein>
    <submittedName>
        <fullName evidence="2">Uncharacterized protein</fullName>
    </submittedName>
</protein>
<dbReference type="AlphaFoldDB" id="A0A9P0CR81"/>
<organism evidence="2 3">
    <name type="scientific">Psylliodes chrysocephalus</name>
    <dbReference type="NCBI Taxonomy" id="3402493"/>
    <lineage>
        <taxon>Eukaryota</taxon>
        <taxon>Metazoa</taxon>
        <taxon>Ecdysozoa</taxon>
        <taxon>Arthropoda</taxon>
        <taxon>Hexapoda</taxon>
        <taxon>Insecta</taxon>
        <taxon>Pterygota</taxon>
        <taxon>Neoptera</taxon>
        <taxon>Endopterygota</taxon>
        <taxon>Coleoptera</taxon>
        <taxon>Polyphaga</taxon>
        <taxon>Cucujiformia</taxon>
        <taxon>Chrysomeloidea</taxon>
        <taxon>Chrysomelidae</taxon>
        <taxon>Galerucinae</taxon>
        <taxon>Alticini</taxon>
        <taxon>Psylliodes</taxon>
    </lineage>
</organism>
<proteinExistence type="predicted"/>
<keyword evidence="3" id="KW-1185">Reference proteome</keyword>
<gene>
    <name evidence="2" type="ORF">PSYICH_LOCUS5441</name>
</gene>